<sequence>MLTSLHNSQRSEEVLHTQEVGYSWKHFDPLRLGLSWRESIIILIRWQLEWCPRRSFLQRSGIKELKRQRIPVDFFPPPLFPVVRLKSVIVGWSDAH</sequence>
<evidence type="ECO:0000313" key="2">
    <source>
        <dbReference type="Proteomes" id="UP000886998"/>
    </source>
</evidence>
<comment type="caution">
    <text evidence="1">The sequence shown here is derived from an EMBL/GenBank/DDBJ whole genome shotgun (WGS) entry which is preliminary data.</text>
</comment>
<gene>
    <name evidence="1" type="ORF">TNIN_315171</name>
</gene>
<name>A0A8X6XTZ9_9ARAC</name>
<accession>A0A8X6XTZ9</accession>
<dbReference type="EMBL" id="BMAV01012561">
    <property type="protein sequence ID" value="GFY59316.1"/>
    <property type="molecule type" value="Genomic_DNA"/>
</dbReference>
<keyword evidence="2" id="KW-1185">Reference proteome</keyword>
<organism evidence="1 2">
    <name type="scientific">Trichonephila inaurata madagascariensis</name>
    <dbReference type="NCBI Taxonomy" id="2747483"/>
    <lineage>
        <taxon>Eukaryota</taxon>
        <taxon>Metazoa</taxon>
        <taxon>Ecdysozoa</taxon>
        <taxon>Arthropoda</taxon>
        <taxon>Chelicerata</taxon>
        <taxon>Arachnida</taxon>
        <taxon>Araneae</taxon>
        <taxon>Araneomorphae</taxon>
        <taxon>Entelegynae</taxon>
        <taxon>Araneoidea</taxon>
        <taxon>Nephilidae</taxon>
        <taxon>Trichonephila</taxon>
        <taxon>Trichonephila inaurata</taxon>
    </lineage>
</organism>
<dbReference type="Proteomes" id="UP000886998">
    <property type="component" value="Unassembled WGS sequence"/>
</dbReference>
<dbReference type="AlphaFoldDB" id="A0A8X6XTZ9"/>
<reference evidence="1" key="1">
    <citation type="submission" date="2020-08" db="EMBL/GenBank/DDBJ databases">
        <title>Multicomponent nature underlies the extraordinary mechanical properties of spider dragline silk.</title>
        <authorList>
            <person name="Kono N."/>
            <person name="Nakamura H."/>
            <person name="Mori M."/>
            <person name="Yoshida Y."/>
            <person name="Ohtoshi R."/>
            <person name="Malay A.D."/>
            <person name="Moran D.A.P."/>
            <person name="Tomita M."/>
            <person name="Numata K."/>
            <person name="Arakawa K."/>
        </authorList>
    </citation>
    <scope>NUCLEOTIDE SEQUENCE</scope>
</reference>
<protein>
    <submittedName>
        <fullName evidence="1">Uncharacterized protein</fullName>
    </submittedName>
</protein>
<evidence type="ECO:0000313" key="1">
    <source>
        <dbReference type="EMBL" id="GFY59316.1"/>
    </source>
</evidence>
<proteinExistence type="predicted"/>